<feature type="transmembrane region" description="Helical" evidence="1">
    <location>
        <begin position="72"/>
        <end position="94"/>
    </location>
</feature>
<dbReference type="KEGG" id="gmw:113518521"/>
<dbReference type="InParanoid" id="A0A6J3C4V7"/>
<dbReference type="RefSeq" id="XP_031767742.1">
    <property type="nucleotide sequence ID" value="XM_031911882.2"/>
</dbReference>
<dbReference type="Proteomes" id="UP001652740">
    <property type="component" value="Unplaced"/>
</dbReference>
<evidence type="ECO:0000313" key="2">
    <source>
        <dbReference type="Proteomes" id="UP001652740"/>
    </source>
</evidence>
<protein>
    <submittedName>
        <fullName evidence="3">Uncharacterized protein LOC113518521</fullName>
    </submittedName>
</protein>
<accession>A0A6J3C4V7</accession>
<gene>
    <name evidence="3" type="primary">LOC113518521</name>
</gene>
<dbReference type="OrthoDB" id="6372935at2759"/>
<dbReference type="AlphaFoldDB" id="A0A6J3C4V7"/>
<keyword evidence="1" id="KW-0812">Transmembrane</keyword>
<evidence type="ECO:0000256" key="1">
    <source>
        <dbReference type="SAM" id="Phobius"/>
    </source>
</evidence>
<name>A0A6J3C4V7_GALME</name>
<dbReference type="GeneID" id="113518521"/>
<keyword evidence="1" id="KW-1133">Transmembrane helix</keyword>
<evidence type="ECO:0000313" key="3">
    <source>
        <dbReference type="RefSeq" id="XP_031767742.1"/>
    </source>
</evidence>
<keyword evidence="2" id="KW-1185">Reference proteome</keyword>
<proteinExistence type="predicted"/>
<keyword evidence="1" id="KW-0472">Membrane</keyword>
<organism evidence="2 3">
    <name type="scientific">Galleria mellonella</name>
    <name type="common">Greater wax moth</name>
    <dbReference type="NCBI Taxonomy" id="7137"/>
    <lineage>
        <taxon>Eukaryota</taxon>
        <taxon>Metazoa</taxon>
        <taxon>Ecdysozoa</taxon>
        <taxon>Arthropoda</taxon>
        <taxon>Hexapoda</taxon>
        <taxon>Insecta</taxon>
        <taxon>Pterygota</taxon>
        <taxon>Neoptera</taxon>
        <taxon>Endopterygota</taxon>
        <taxon>Lepidoptera</taxon>
        <taxon>Glossata</taxon>
        <taxon>Ditrysia</taxon>
        <taxon>Pyraloidea</taxon>
        <taxon>Pyralidae</taxon>
        <taxon>Galleriinae</taxon>
        <taxon>Galleria</taxon>
    </lineage>
</organism>
<reference evidence="3" key="1">
    <citation type="submission" date="2025-08" db="UniProtKB">
        <authorList>
            <consortium name="RefSeq"/>
        </authorList>
    </citation>
    <scope>IDENTIFICATION</scope>
    <source>
        <tissue evidence="3">Whole larvae</tissue>
    </source>
</reference>
<sequence>MFQYEYEKRPPSATSCDSRATVTTDWSRVYPAGTSRASGTAAMSSSGARRPLPPRPIVCERIPTKPTVPLKVWVIASASCFAVCAALVLATLMITKWGAGPSYSEEMYSEPEQIFSDTKPTYSPPLPSQVTTTETQTKQDTIPLTNIQSTPDTIENDLHMSILEKLPIFKNVVSNRGKSNNLSTKPQIHPLHETIDHIERKIEKKDQAKLPNDFDNEVKEIPEFKPTLPDVIFGKHKDIILSEGFLTGFRKHDTEYEEYYNDDNLYDDYMQSNTMTNYLIEKVQELHNWITTDPDFEARNSSKVVKASNQFGELLKALNESLVEGNVTIIMNKLRSLYFGEDYTSFNRSRRIVSSNSTDLLSFGILSLDVMLLHNIQLMAWESQEAARSKMLKDPDVFAFNALFLDPTKVEAKQNEVMHHNENSGFAKRQNLRQEFDDFDVGKSILENFLEIGMSTARAAIHLGRAYKNTKNVINHIATGEPVNQPSNTNHLSRNIEGNTVALNHLQSFSGGGGVGYTELDCVWLLYCRNLVLTAKLNAPYGTMARINGMALRMLTGELPADRALDTMLYEVFSGWTELNCNNMFPRCSRADAATVVLNTILQPLRKSHSSNKMR</sequence>